<dbReference type="Gene3D" id="3.30.310.130">
    <property type="entry name" value="Ubiquitin-related"/>
    <property type="match status" value="1"/>
</dbReference>
<dbReference type="InterPro" id="IPR026960">
    <property type="entry name" value="RVT-Znf"/>
</dbReference>
<dbReference type="InterPro" id="IPR036397">
    <property type="entry name" value="RNaseH_sf"/>
</dbReference>
<dbReference type="SUPFAM" id="SSF54001">
    <property type="entry name" value="Cysteine proteinases"/>
    <property type="match status" value="1"/>
</dbReference>
<gene>
    <name evidence="5" type="ORF">MERR_LOCUS17618</name>
</gene>
<evidence type="ECO:0000259" key="4">
    <source>
        <dbReference type="PROSITE" id="PS50600"/>
    </source>
</evidence>
<dbReference type="InterPro" id="IPR003653">
    <property type="entry name" value="Peptidase_C48_C"/>
</dbReference>
<dbReference type="Gene3D" id="3.30.420.10">
    <property type="entry name" value="Ribonuclease H-like superfamily/Ribonuclease H"/>
    <property type="match status" value="1"/>
</dbReference>
<accession>A0A6D2ITB5</accession>
<dbReference type="Pfam" id="PF13456">
    <property type="entry name" value="RVT_3"/>
    <property type="match status" value="1"/>
</dbReference>
<dbReference type="Pfam" id="PF02902">
    <property type="entry name" value="Peptidase_C48"/>
    <property type="match status" value="1"/>
</dbReference>
<dbReference type="GO" id="GO:0003676">
    <property type="term" value="F:nucleic acid binding"/>
    <property type="evidence" value="ECO:0007669"/>
    <property type="project" value="InterPro"/>
</dbReference>
<dbReference type="PANTHER" id="PTHR47074">
    <property type="entry name" value="BNAC02G40300D PROTEIN"/>
    <property type="match status" value="1"/>
</dbReference>
<dbReference type="AlphaFoldDB" id="A0A6D2ITB5"/>
<dbReference type="InterPro" id="IPR038765">
    <property type="entry name" value="Papain-like_cys_pep_sf"/>
</dbReference>
<dbReference type="OrthoDB" id="1112108at2759"/>
<protein>
    <recommendedName>
        <fullName evidence="4">Ubiquitin-like protease family profile domain-containing protein</fullName>
    </recommendedName>
</protein>
<dbReference type="SUPFAM" id="SSF53098">
    <property type="entry name" value="Ribonuclease H-like"/>
    <property type="match status" value="1"/>
</dbReference>
<reference evidence="5" key="1">
    <citation type="submission" date="2020-01" db="EMBL/GenBank/DDBJ databases">
        <authorList>
            <person name="Mishra B."/>
        </authorList>
    </citation>
    <scope>NUCLEOTIDE SEQUENCE [LARGE SCALE GENOMIC DNA]</scope>
</reference>
<evidence type="ECO:0000313" key="5">
    <source>
        <dbReference type="EMBL" id="CAA7030383.1"/>
    </source>
</evidence>
<sequence>MAMLRGPNRSIAENKLSPRFMGPFPVVERVGPLAYRLELPEIMRAFHKVFHVSMLRKCLHPTEELVARIPEDLRPDLTVPAVRVREEGKGSEEQEDSLAEDFVGLQWFYRGDLGARGKDEVEVQEVVRQAGRGYCSSDTVHRSTVHWVLFIGYCSSSRFGTAHHVSYLLQSQSIVKRVTIQVRNEDVGTCTYLFGQRSISNSRVKRAWAGVVEGWVTFGKWFPKPWVRPTGVIHITTHKDRDRGKIQTFVRHAEAAILEIQPSKLGAQDTKFWLPTENGEYTAKSGYYEALKQTPEEPNEDHEQATKNFNGMMNGALPVEGWKAMNGALPVDENLKARNINTMVRCPHCGGEETTSHLLFHCNFAAQIWRKMPCKEQIEPMRIDNIRAGIKLAPHLTCLPPTGVGEGPIFPWIVWTIWVTRNQLIFAEETGENRHSTSRADKTRDQPEEILHQGTASRRHIKSPLMAEGIAILTALAKARDLGYNKLIVASDSQQLIKAINKENFNKELDGILHDILILSLAFEFFLFVFVPREENRQADWEVSEYLMAFGKGILPAHGNTNKVWGVDVDRIYTPVCVGGNHWISLCINFTDRSIDVFDSNGLKRYREVDAFANMVPRIFKEVQPAARKKLLSIAPYSTRYVPMRKGINKNHSECGVYAVKFIECHVLGLDMALLHDGNIKQARQKIACDLHDAAKDLVLLDRMTRYVRPEFAPTEVVDIS</sequence>
<dbReference type="CDD" id="cd06222">
    <property type="entry name" value="RNase_H_like"/>
    <property type="match status" value="1"/>
</dbReference>
<keyword evidence="6" id="KW-1185">Reference proteome</keyword>
<keyword evidence="3" id="KW-0378">Hydrolase</keyword>
<dbReference type="PANTHER" id="PTHR47074:SF11">
    <property type="entry name" value="REVERSE TRANSCRIPTASE-LIKE PROTEIN"/>
    <property type="match status" value="1"/>
</dbReference>
<organism evidence="5 6">
    <name type="scientific">Microthlaspi erraticum</name>
    <dbReference type="NCBI Taxonomy" id="1685480"/>
    <lineage>
        <taxon>Eukaryota</taxon>
        <taxon>Viridiplantae</taxon>
        <taxon>Streptophyta</taxon>
        <taxon>Embryophyta</taxon>
        <taxon>Tracheophyta</taxon>
        <taxon>Spermatophyta</taxon>
        <taxon>Magnoliopsida</taxon>
        <taxon>eudicotyledons</taxon>
        <taxon>Gunneridae</taxon>
        <taxon>Pentapetalae</taxon>
        <taxon>rosids</taxon>
        <taxon>malvids</taxon>
        <taxon>Brassicales</taxon>
        <taxon>Brassicaceae</taxon>
        <taxon>Coluteocarpeae</taxon>
        <taxon>Microthlaspi</taxon>
    </lineage>
</organism>
<dbReference type="GO" id="GO:0006508">
    <property type="term" value="P:proteolysis"/>
    <property type="evidence" value="ECO:0007669"/>
    <property type="project" value="UniProtKB-KW"/>
</dbReference>
<dbReference type="Proteomes" id="UP000467841">
    <property type="component" value="Unassembled WGS sequence"/>
</dbReference>
<comment type="similarity">
    <text evidence="1">Belongs to the peptidase C48 family.</text>
</comment>
<dbReference type="Gene3D" id="1.10.418.20">
    <property type="match status" value="1"/>
</dbReference>
<dbReference type="InterPro" id="IPR012337">
    <property type="entry name" value="RNaseH-like_sf"/>
</dbReference>
<comment type="caution">
    <text evidence="5">The sequence shown here is derived from an EMBL/GenBank/DDBJ whole genome shotgun (WGS) entry which is preliminary data.</text>
</comment>
<dbReference type="GO" id="GO:0004523">
    <property type="term" value="F:RNA-DNA hybrid ribonuclease activity"/>
    <property type="evidence" value="ECO:0007669"/>
    <property type="project" value="InterPro"/>
</dbReference>
<dbReference type="InterPro" id="IPR056924">
    <property type="entry name" value="SH3_Tf2-1"/>
</dbReference>
<dbReference type="GO" id="GO:0008234">
    <property type="term" value="F:cysteine-type peptidase activity"/>
    <property type="evidence" value="ECO:0007669"/>
    <property type="project" value="InterPro"/>
</dbReference>
<dbReference type="InterPro" id="IPR052929">
    <property type="entry name" value="RNase_H-like_EbsB-rel"/>
</dbReference>
<evidence type="ECO:0000313" key="6">
    <source>
        <dbReference type="Proteomes" id="UP000467841"/>
    </source>
</evidence>
<dbReference type="Pfam" id="PF24626">
    <property type="entry name" value="SH3_Tf2-1"/>
    <property type="match status" value="1"/>
</dbReference>
<evidence type="ECO:0000256" key="1">
    <source>
        <dbReference type="ARBA" id="ARBA00005234"/>
    </source>
</evidence>
<evidence type="ECO:0000256" key="2">
    <source>
        <dbReference type="ARBA" id="ARBA00022670"/>
    </source>
</evidence>
<proteinExistence type="inferred from homology"/>
<dbReference type="EMBL" id="CACVBM020001095">
    <property type="protein sequence ID" value="CAA7030383.1"/>
    <property type="molecule type" value="Genomic_DNA"/>
</dbReference>
<keyword evidence="2" id="KW-0645">Protease</keyword>
<dbReference type="InterPro" id="IPR002156">
    <property type="entry name" value="RNaseH_domain"/>
</dbReference>
<evidence type="ECO:0000256" key="3">
    <source>
        <dbReference type="ARBA" id="ARBA00022801"/>
    </source>
</evidence>
<feature type="domain" description="Ubiquitin-like protease family profile" evidence="4">
    <location>
        <begin position="498"/>
        <end position="666"/>
    </location>
</feature>
<name>A0A6D2ITB5_9BRAS</name>
<dbReference type="InterPro" id="IPR044730">
    <property type="entry name" value="RNase_H-like_dom_plant"/>
</dbReference>
<dbReference type="Pfam" id="PF13966">
    <property type="entry name" value="zf-RVT"/>
    <property type="match status" value="1"/>
</dbReference>
<dbReference type="PROSITE" id="PS50600">
    <property type="entry name" value="ULP_PROTEASE"/>
    <property type="match status" value="1"/>
</dbReference>